<keyword evidence="2" id="KW-1185">Reference proteome</keyword>
<accession>A0A0D6MKB4</accession>
<dbReference type="STRING" id="1231623.Tasa_016_034"/>
<reference evidence="1 2" key="1">
    <citation type="submission" date="2012-10" db="EMBL/GenBank/DDBJ databases">
        <title>Genome sequencing of Tanticharoenia sakaeratensis NBRC 103193.</title>
        <authorList>
            <person name="Azuma Y."/>
            <person name="Hadano H."/>
            <person name="Hirakawa H."/>
            <person name="Matsushita K."/>
        </authorList>
    </citation>
    <scope>NUCLEOTIDE SEQUENCE [LARGE SCALE GENOMIC DNA]</scope>
    <source>
        <strain evidence="1 2">NBRC 103193</strain>
    </source>
</reference>
<gene>
    <name evidence="1" type="ORF">Tasa_016_034</name>
</gene>
<comment type="caution">
    <text evidence="1">The sequence shown here is derived from an EMBL/GenBank/DDBJ whole genome shotgun (WGS) entry which is preliminary data.</text>
</comment>
<name>A0A0D6MKB4_9PROT</name>
<protein>
    <submittedName>
        <fullName evidence="1">Uncharacterized protein</fullName>
    </submittedName>
</protein>
<organism evidence="1 2">
    <name type="scientific">Tanticharoenia sakaeratensis NBRC 103193</name>
    <dbReference type="NCBI Taxonomy" id="1231623"/>
    <lineage>
        <taxon>Bacteria</taxon>
        <taxon>Pseudomonadati</taxon>
        <taxon>Pseudomonadota</taxon>
        <taxon>Alphaproteobacteria</taxon>
        <taxon>Acetobacterales</taxon>
        <taxon>Acetobacteraceae</taxon>
        <taxon>Tanticharoenia</taxon>
    </lineage>
</organism>
<evidence type="ECO:0000313" key="1">
    <source>
        <dbReference type="EMBL" id="GAN54114.1"/>
    </source>
</evidence>
<sequence length="141" mass="15120">MHGIEAAACDFVQRAERQAATGQMGIDFVHTERQDCTRRTRDTLDTGDLCPEGIYRISGAGLGHGESRTDIVFSLCSSLEAQVNASCAAVDIAPPSAEGPRIQGVPRQEAERLLADPIRKRSDPSGADCPPSENLIRFVPA</sequence>
<proteinExistence type="predicted"/>
<dbReference type="AlphaFoldDB" id="A0A0D6MKB4"/>
<evidence type="ECO:0000313" key="2">
    <source>
        <dbReference type="Proteomes" id="UP000032679"/>
    </source>
</evidence>
<dbReference type="Proteomes" id="UP000032679">
    <property type="component" value="Unassembled WGS sequence"/>
</dbReference>
<dbReference type="EMBL" id="BALE01000016">
    <property type="protein sequence ID" value="GAN54114.1"/>
    <property type="molecule type" value="Genomic_DNA"/>
</dbReference>